<dbReference type="InterPro" id="IPR036567">
    <property type="entry name" value="RHF-like"/>
</dbReference>
<name>A0ABT6F9C8_9BACT</name>
<comment type="caution">
    <text evidence="1">The sequence shown here is derived from an EMBL/GenBank/DDBJ whole genome shotgun (WGS) entry which is preliminary data.</text>
</comment>
<sequence length="118" mass="12723">MMQIQVTTDNHIHGGERLIADISEGLQGALKRYDHQITRVEVHLADVNGPKGADNDKRCLIEARLAGHQPIVASHQAATVDESVEGASDKLFRAIETTLGRLHDAKGHKTSAGGDQVI</sequence>
<keyword evidence="2" id="KW-1185">Reference proteome</keyword>
<evidence type="ECO:0000313" key="1">
    <source>
        <dbReference type="EMBL" id="MDG3004176.1"/>
    </source>
</evidence>
<accession>A0ABT6F9C8</accession>
<evidence type="ECO:0000313" key="2">
    <source>
        <dbReference type="Proteomes" id="UP001216907"/>
    </source>
</evidence>
<gene>
    <name evidence="1" type="ORF">PZE19_10350</name>
</gene>
<dbReference type="RefSeq" id="WP_277860537.1">
    <property type="nucleotide sequence ID" value="NZ_JARRAG010000002.1"/>
</dbReference>
<dbReference type="Gene3D" id="3.30.160.100">
    <property type="entry name" value="Ribosome hibernation promotion factor-like"/>
    <property type="match status" value="1"/>
</dbReference>
<dbReference type="Pfam" id="PF02482">
    <property type="entry name" value="Ribosomal_S30AE"/>
    <property type="match status" value="1"/>
</dbReference>
<reference evidence="1 2" key="1">
    <citation type="submission" date="2023-03" db="EMBL/GenBank/DDBJ databases">
        <title>Paludisphaera mucosa sp. nov. a novel planctomycete from northern fen.</title>
        <authorList>
            <person name="Ivanova A."/>
        </authorList>
    </citation>
    <scope>NUCLEOTIDE SEQUENCE [LARGE SCALE GENOMIC DNA]</scope>
    <source>
        <strain evidence="1 2">Pla2</strain>
    </source>
</reference>
<dbReference type="InterPro" id="IPR003489">
    <property type="entry name" value="RHF/RaiA"/>
</dbReference>
<organism evidence="1 2">
    <name type="scientific">Paludisphaera mucosa</name>
    <dbReference type="NCBI Taxonomy" id="3030827"/>
    <lineage>
        <taxon>Bacteria</taxon>
        <taxon>Pseudomonadati</taxon>
        <taxon>Planctomycetota</taxon>
        <taxon>Planctomycetia</taxon>
        <taxon>Isosphaerales</taxon>
        <taxon>Isosphaeraceae</taxon>
        <taxon>Paludisphaera</taxon>
    </lineage>
</organism>
<protein>
    <submittedName>
        <fullName evidence="1">HPF/RaiA family ribosome-associated protein</fullName>
    </submittedName>
</protein>
<proteinExistence type="predicted"/>
<dbReference type="EMBL" id="JARRAG010000002">
    <property type="protein sequence ID" value="MDG3004176.1"/>
    <property type="molecule type" value="Genomic_DNA"/>
</dbReference>
<dbReference type="SUPFAM" id="SSF69754">
    <property type="entry name" value="Ribosome binding protein Y (YfiA homologue)"/>
    <property type="match status" value="1"/>
</dbReference>
<dbReference type="Proteomes" id="UP001216907">
    <property type="component" value="Unassembled WGS sequence"/>
</dbReference>